<dbReference type="Gene3D" id="2.30.30.40">
    <property type="entry name" value="SH3 Domains"/>
    <property type="match status" value="1"/>
</dbReference>
<dbReference type="Pfam" id="PF01584">
    <property type="entry name" value="CheW"/>
    <property type="match status" value="1"/>
</dbReference>
<protein>
    <submittedName>
        <fullName evidence="2">Chemotaxis protein CheW</fullName>
    </submittedName>
</protein>
<evidence type="ECO:0000313" key="2">
    <source>
        <dbReference type="EMBL" id="MPL58367.1"/>
    </source>
</evidence>
<organism evidence="2">
    <name type="scientific">bioreactor metagenome</name>
    <dbReference type="NCBI Taxonomy" id="1076179"/>
    <lineage>
        <taxon>unclassified sequences</taxon>
        <taxon>metagenomes</taxon>
        <taxon>ecological metagenomes</taxon>
    </lineage>
</organism>
<reference evidence="2" key="1">
    <citation type="submission" date="2019-08" db="EMBL/GenBank/DDBJ databases">
        <authorList>
            <person name="Kucharzyk K."/>
            <person name="Murdoch R.W."/>
            <person name="Higgins S."/>
            <person name="Loffler F."/>
        </authorList>
    </citation>
    <scope>NUCLEOTIDE SEQUENCE</scope>
</reference>
<dbReference type="InterPro" id="IPR036061">
    <property type="entry name" value="CheW-like_dom_sf"/>
</dbReference>
<dbReference type="GO" id="GO:0005829">
    <property type="term" value="C:cytosol"/>
    <property type="evidence" value="ECO:0007669"/>
    <property type="project" value="TreeGrafter"/>
</dbReference>
<dbReference type="InterPro" id="IPR002545">
    <property type="entry name" value="CheW-lke_dom"/>
</dbReference>
<proteinExistence type="predicted"/>
<dbReference type="PROSITE" id="PS50851">
    <property type="entry name" value="CHEW"/>
    <property type="match status" value="1"/>
</dbReference>
<dbReference type="SUPFAM" id="SSF50341">
    <property type="entry name" value="CheW-like"/>
    <property type="match status" value="1"/>
</dbReference>
<dbReference type="CDD" id="cd00732">
    <property type="entry name" value="CheW"/>
    <property type="match status" value="1"/>
</dbReference>
<dbReference type="Gene3D" id="2.40.50.180">
    <property type="entry name" value="CheA-289, Domain 4"/>
    <property type="match status" value="1"/>
</dbReference>
<dbReference type="PANTHER" id="PTHR22617">
    <property type="entry name" value="CHEMOTAXIS SENSOR HISTIDINE KINASE-RELATED"/>
    <property type="match status" value="1"/>
</dbReference>
<feature type="domain" description="CheW-like" evidence="1">
    <location>
        <begin position="3"/>
        <end position="140"/>
    </location>
</feature>
<dbReference type="SMART" id="SM00260">
    <property type="entry name" value="CheW"/>
    <property type="match status" value="1"/>
</dbReference>
<dbReference type="InterPro" id="IPR039315">
    <property type="entry name" value="CheW"/>
</dbReference>
<dbReference type="PANTHER" id="PTHR22617:SF23">
    <property type="entry name" value="CHEMOTAXIS PROTEIN CHEW"/>
    <property type="match status" value="1"/>
</dbReference>
<dbReference type="EMBL" id="VSSQ01000007">
    <property type="protein sequence ID" value="MPL58367.1"/>
    <property type="molecule type" value="Genomic_DNA"/>
</dbReference>
<sequence>MASEQLVVFQLAAEEYAIPISQVKEIIRYNGTTKLPNAPGYMDGIINLRGKVIAVVDLAKKFAVATERSTAKQALIVETAGQEVGLVVDAVTEVIRLDETQIEAANGIAQSSEFIRSIGKADKRLLIILDLNKLFTQEELAVLGDSGD</sequence>
<dbReference type="GO" id="GO:0007165">
    <property type="term" value="P:signal transduction"/>
    <property type="evidence" value="ECO:0007669"/>
    <property type="project" value="InterPro"/>
</dbReference>
<evidence type="ECO:0000259" key="1">
    <source>
        <dbReference type="PROSITE" id="PS50851"/>
    </source>
</evidence>
<dbReference type="AlphaFoldDB" id="A0A644SVR6"/>
<gene>
    <name evidence="2" type="primary">cheW_1</name>
    <name evidence="2" type="ORF">SDC9_03899</name>
</gene>
<dbReference type="GO" id="GO:0006935">
    <property type="term" value="P:chemotaxis"/>
    <property type="evidence" value="ECO:0007669"/>
    <property type="project" value="InterPro"/>
</dbReference>
<comment type="caution">
    <text evidence="2">The sequence shown here is derived from an EMBL/GenBank/DDBJ whole genome shotgun (WGS) entry which is preliminary data.</text>
</comment>
<accession>A0A644SVR6</accession>
<name>A0A644SVR6_9ZZZZ</name>